<accession>A0A917J290</accession>
<keyword evidence="4 7" id="KW-0812">Transmembrane</keyword>
<reference evidence="9" key="1">
    <citation type="journal article" date="2014" name="Int. J. Syst. Evol. Microbiol.">
        <title>Complete genome sequence of Corynebacterium casei LMG S-19264T (=DSM 44701T), isolated from a smear-ripened cheese.</title>
        <authorList>
            <consortium name="US DOE Joint Genome Institute (JGI-PGF)"/>
            <person name="Walter F."/>
            <person name="Albersmeier A."/>
            <person name="Kalinowski J."/>
            <person name="Ruckert C."/>
        </authorList>
    </citation>
    <scope>NUCLEOTIDE SEQUENCE</scope>
    <source>
        <strain evidence="9">CGMCC 1.15290</strain>
    </source>
</reference>
<dbReference type="SUPFAM" id="SSF56935">
    <property type="entry name" value="Porins"/>
    <property type="match status" value="1"/>
</dbReference>
<dbReference type="Proteomes" id="UP000627292">
    <property type="component" value="Unassembled WGS sequence"/>
</dbReference>
<evidence type="ECO:0000256" key="7">
    <source>
        <dbReference type="PROSITE-ProRule" id="PRU01360"/>
    </source>
</evidence>
<dbReference type="AlphaFoldDB" id="A0A917J290"/>
<evidence type="ECO:0000256" key="4">
    <source>
        <dbReference type="ARBA" id="ARBA00022692"/>
    </source>
</evidence>
<dbReference type="InterPro" id="IPR023996">
    <property type="entry name" value="TonB-dep_OMP_SusC/RagA"/>
</dbReference>
<evidence type="ECO:0000256" key="5">
    <source>
        <dbReference type="ARBA" id="ARBA00023136"/>
    </source>
</evidence>
<dbReference type="InterPro" id="IPR008969">
    <property type="entry name" value="CarboxyPept-like_regulatory"/>
</dbReference>
<comment type="similarity">
    <text evidence="7">Belongs to the TonB-dependent receptor family.</text>
</comment>
<evidence type="ECO:0000256" key="2">
    <source>
        <dbReference type="ARBA" id="ARBA00022448"/>
    </source>
</evidence>
<evidence type="ECO:0000256" key="3">
    <source>
        <dbReference type="ARBA" id="ARBA00022452"/>
    </source>
</evidence>
<dbReference type="GO" id="GO:0009279">
    <property type="term" value="C:cell outer membrane"/>
    <property type="evidence" value="ECO:0007669"/>
    <property type="project" value="UniProtKB-SubCell"/>
</dbReference>
<dbReference type="InterPro" id="IPR036942">
    <property type="entry name" value="Beta-barrel_TonB_sf"/>
</dbReference>
<evidence type="ECO:0000256" key="6">
    <source>
        <dbReference type="ARBA" id="ARBA00023237"/>
    </source>
</evidence>
<gene>
    <name evidence="9" type="ORF">GCM10011379_43640</name>
</gene>
<keyword evidence="5 7" id="KW-0472">Membrane</keyword>
<dbReference type="NCBIfam" id="TIGR04057">
    <property type="entry name" value="SusC_RagA_signa"/>
    <property type="match status" value="1"/>
</dbReference>
<dbReference type="Gene3D" id="2.40.170.20">
    <property type="entry name" value="TonB-dependent receptor, beta-barrel domain"/>
    <property type="match status" value="1"/>
</dbReference>
<dbReference type="InterPro" id="IPR037066">
    <property type="entry name" value="Plug_dom_sf"/>
</dbReference>
<dbReference type="SUPFAM" id="SSF49464">
    <property type="entry name" value="Carboxypeptidase regulatory domain-like"/>
    <property type="match status" value="1"/>
</dbReference>
<protein>
    <submittedName>
        <fullName evidence="9">SusC/RagA family TonB-linked outer membrane protein</fullName>
    </submittedName>
</protein>
<dbReference type="InterPro" id="IPR039426">
    <property type="entry name" value="TonB-dep_rcpt-like"/>
</dbReference>
<proteinExistence type="inferred from homology"/>
<dbReference type="NCBIfam" id="TIGR04056">
    <property type="entry name" value="OMP_RagA_SusC"/>
    <property type="match status" value="1"/>
</dbReference>
<dbReference type="Gene3D" id="2.170.130.10">
    <property type="entry name" value="TonB-dependent receptor, plug domain"/>
    <property type="match status" value="1"/>
</dbReference>
<keyword evidence="10" id="KW-1185">Reference proteome</keyword>
<comment type="subcellular location">
    <subcellularLocation>
        <location evidence="1 7">Cell outer membrane</location>
        <topology evidence="1 7">Multi-pass membrane protein</topology>
    </subcellularLocation>
</comment>
<reference evidence="9" key="2">
    <citation type="submission" date="2020-09" db="EMBL/GenBank/DDBJ databases">
        <authorList>
            <person name="Sun Q."/>
            <person name="Zhou Y."/>
        </authorList>
    </citation>
    <scope>NUCLEOTIDE SEQUENCE</scope>
    <source>
        <strain evidence="9">CGMCC 1.15290</strain>
    </source>
</reference>
<evidence type="ECO:0000313" key="9">
    <source>
        <dbReference type="EMBL" id="GGH77380.1"/>
    </source>
</evidence>
<dbReference type="PROSITE" id="PS52016">
    <property type="entry name" value="TONB_DEPENDENT_REC_3"/>
    <property type="match status" value="1"/>
</dbReference>
<evidence type="ECO:0000313" key="10">
    <source>
        <dbReference type="Proteomes" id="UP000627292"/>
    </source>
</evidence>
<comment type="caution">
    <text evidence="9">The sequence shown here is derived from an EMBL/GenBank/DDBJ whole genome shotgun (WGS) entry which is preliminary data.</text>
</comment>
<evidence type="ECO:0000256" key="1">
    <source>
        <dbReference type="ARBA" id="ARBA00004571"/>
    </source>
</evidence>
<keyword evidence="2 7" id="KW-0813">Transport</keyword>
<name>A0A917J290_9BACT</name>
<keyword evidence="3 7" id="KW-1134">Transmembrane beta strand</keyword>
<dbReference type="EMBL" id="BMIB01000004">
    <property type="protein sequence ID" value="GGH77380.1"/>
    <property type="molecule type" value="Genomic_DNA"/>
</dbReference>
<keyword evidence="6 7" id="KW-0998">Cell outer membrane</keyword>
<dbReference type="Pfam" id="PF07715">
    <property type="entry name" value="Plug"/>
    <property type="match status" value="1"/>
</dbReference>
<evidence type="ECO:0000259" key="8">
    <source>
        <dbReference type="Pfam" id="PF07715"/>
    </source>
</evidence>
<dbReference type="InterPro" id="IPR012910">
    <property type="entry name" value="Plug_dom"/>
</dbReference>
<dbReference type="Gene3D" id="2.60.40.1120">
    <property type="entry name" value="Carboxypeptidase-like, regulatory domain"/>
    <property type="match status" value="1"/>
</dbReference>
<dbReference type="InterPro" id="IPR023997">
    <property type="entry name" value="TonB-dep_OMP_SusC/RagA_CS"/>
</dbReference>
<dbReference type="Pfam" id="PF13715">
    <property type="entry name" value="CarbopepD_reg_2"/>
    <property type="match status" value="1"/>
</dbReference>
<organism evidence="9 10">
    <name type="scientific">Filimonas zeae</name>
    <dbReference type="NCBI Taxonomy" id="1737353"/>
    <lineage>
        <taxon>Bacteria</taxon>
        <taxon>Pseudomonadati</taxon>
        <taxon>Bacteroidota</taxon>
        <taxon>Chitinophagia</taxon>
        <taxon>Chitinophagales</taxon>
        <taxon>Chitinophagaceae</taxon>
        <taxon>Filimonas</taxon>
    </lineage>
</organism>
<feature type="domain" description="TonB-dependent receptor plug" evidence="8">
    <location>
        <begin position="100"/>
        <end position="209"/>
    </location>
</feature>
<sequence>MLQAWAQNRTVTGKVTDEQGKPVANASVSVKGTTKGTITKEDGTFSLAIAENAKSLVVTSVGFTPQELPIGNRYSITFVLASSDQSLGEIVITGYSREKKSQFTGAAVVLSSKTVEEVPVGSFDQALQGRAPGMLVNSSSGQPGSSATVTIRGVQSIQGAGAQPLYVLDGIPIPASDFQTLNPNDFESLTILKDAGAGALYGARGGTGVIVITTKKGRAGATKVMARSQLGITKAPSFDRLNLMNAAEILSYEERLGSFGLDANQLLPGWAYSKNNPTYAAASATEKARRDFSMDSLINNNLNIPKLFYREGLSQSHEINMSGGSDKTRFFLSAGIFDQEGIDLGAALRRYTTRFNIEHTSNKLTVQWNTALGYSKTNYSEGEAYGNSPRNAFQMTYRAKPYENPFKADGSYNFGVSTQRNLKQIANVLEGIQNSSLVQNQVKINTGLTVGYKLLPSVTLKNTFGIDVAADIWQRYIKADSYVGTTAGFSATVPGLDVEGARTNVNLINTSSVTYAKHIDKHDFEVGAYFEVVRNYQKGLAFTLYALDPRLPNSGQGAGQLPVSSGQTTYPQNANSAKSGFGIRSYFGTGRYTYDDKYTVTGSIRRDGTSRIANNANKEITTWAAGLSWNAIKEDFLRTQHVLSDLKVRFSYGVVPNIGSIATNSYNLLGTAAGTWMAVSNYLGPQIPSFANANYAGGGTVTGTAPSTPGNSQLKIENIRKANLGVDFAVWHNRARFTVEAYRNETVDLFVSLPLAANTGFGGTSRPVNAGRMRNQGLEFMAAVDVVRTHDFDFTFGWNHAINSNKITDLGGLDEYPSGTFIIRKGLPYGTHYTRSYLGADPATGRPRFETLDGKEVNTAAAAPNMAKWGTYLPKHVGGFTFDFRYKGFTIGTLFSYQFVVTRSNNIRNWITRGTSGYQGSVNGSRELLTKQWLKPGDNAFFQSPVYDRDFSSSDLENAKFLRFRNINVAYQIPAIAFKGTNVIKGAKVYAQMQNVAVWSPWTGLDPEDGNNISLNEYPNPKMIVAGIDINF</sequence>